<dbReference type="SMART" id="SM00822">
    <property type="entry name" value="PKS_KR"/>
    <property type="match status" value="1"/>
</dbReference>
<dbReference type="GO" id="GO:0016020">
    <property type="term" value="C:membrane"/>
    <property type="evidence" value="ECO:0007669"/>
    <property type="project" value="TreeGrafter"/>
</dbReference>
<dbReference type="EMBL" id="CP012508">
    <property type="protein sequence ID" value="ALB24073.1"/>
    <property type="molecule type" value="Genomic_DNA"/>
</dbReference>
<dbReference type="AlphaFoldDB" id="A0A1L6TEY8"/>
<dbReference type="PANTHER" id="PTHR44196:SF1">
    <property type="entry name" value="DEHYDROGENASE_REDUCTASE SDR FAMILY MEMBER 7B"/>
    <property type="match status" value="1"/>
</dbReference>
<evidence type="ECO:0000256" key="1">
    <source>
        <dbReference type="ARBA" id="ARBA00006484"/>
    </source>
</evidence>
<dbReference type="CDD" id="cd05233">
    <property type="entry name" value="SDR_c"/>
    <property type="match status" value="1"/>
</dbReference>
<dbReference type="PRINTS" id="PR00080">
    <property type="entry name" value="SDRFAMILY"/>
</dbReference>
<organism evidence="5 6">
    <name type="scientific">Piscirickettsia salmonis</name>
    <dbReference type="NCBI Taxonomy" id="1238"/>
    <lineage>
        <taxon>Bacteria</taxon>
        <taxon>Pseudomonadati</taxon>
        <taxon>Pseudomonadota</taxon>
        <taxon>Gammaproteobacteria</taxon>
        <taxon>Thiotrichales</taxon>
        <taxon>Piscirickettsiaceae</taxon>
        <taxon>Piscirickettsia</taxon>
    </lineage>
</organism>
<dbReference type="InterPro" id="IPR036291">
    <property type="entry name" value="NAD(P)-bd_dom_sf"/>
</dbReference>
<dbReference type="InterPro" id="IPR002347">
    <property type="entry name" value="SDR_fam"/>
</dbReference>
<comment type="similarity">
    <text evidence="1 3">Belongs to the short-chain dehydrogenases/reductases (SDR) family.</text>
</comment>
<name>A0A1L6TEY8_PISSA</name>
<evidence type="ECO:0000313" key="5">
    <source>
        <dbReference type="EMBL" id="ALB24073.1"/>
    </source>
</evidence>
<dbReference type="PRINTS" id="PR00081">
    <property type="entry name" value="GDHRDH"/>
</dbReference>
<keyword evidence="2" id="KW-0560">Oxidoreductase</keyword>
<protein>
    <submittedName>
        <fullName evidence="5">Short-chain dehydrogenase</fullName>
    </submittedName>
</protein>
<evidence type="ECO:0000256" key="3">
    <source>
        <dbReference type="RuleBase" id="RU000363"/>
    </source>
</evidence>
<dbReference type="Gene3D" id="3.40.50.720">
    <property type="entry name" value="NAD(P)-binding Rossmann-like Domain"/>
    <property type="match status" value="1"/>
</dbReference>
<dbReference type="PANTHER" id="PTHR44196">
    <property type="entry name" value="DEHYDROGENASE/REDUCTASE SDR FAMILY MEMBER 7B"/>
    <property type="match status" value="1"/>
</dbReference>
<reference evidence="5 6" key="1">
    <citation type="journal article" date="2014" name="Genome Announc.">
        <title>Comparative Genome Analysis of Two Isolates of the Fish Pathogen Piscirickettsia salmonis from Different Hosts Reveals Major Differences in Virulence-Associated Secretion Systems.</title>
        <authorList>
            <person name="Bohle H."/>
            <person name="Henriquez P."/>
            <person name="Grothusen H."/>
            <person name="Navas E."/>
            <person name="Sandoval A."/>
            <person name="Bustamante F."/>
            <person name="Bustos P."/>
            <person name="Mancilla M."/>
        </authorList>
    </citation>
    <scope>NUCLEOTIDE SEQUENCE [LARGE SCALE GENOMIC DNA]</scope>
    <source>
        <strain evidence="6">B1-32597</strain>
    </source>
</reference>
<evidence type="ECO:0000313" key="6">
    <source>
        <dbReference type="Proteomes" id="UP000029558"/>
    </source>
</evidence>
<dbReference type="SUPFAM" id="SSF51735">
    <property type="entry name" value="NAD(P)-binding Rossmann-fold domains"/>
    <property type="match status" value="1"/>
</dbReference>
<accession>A0A1L6TEY8</accession>
<evidence type="ECO:0000259" key="4">
    <source>
        <dbReference type="SMART" id="SM00822"/>
    </source>
</evidence>
<proteinExistence type="inferred from homology"/>
<dbReference type="Pfam" id="PF00106">
    <property type="entry name" value="adh_short"/>
    <property type="match status" value="1"/>
</dbReference>
<gene>
    <name evidence="5" type="ORF">KU39_2898</name>
</gene>
<feature type="domain" description="Ketoreductase" evidence="4">
    <location>
        <begin position="6"/>
        <end position="193"/>
    </location>
</feature>
<dbReference type="RefSeq" id="WP_017378089.1">
    <property type="nucleotide sequence ID" value="NZ_CP012508.1"/>
</dbReference>
<dbReference type="OrthoDB" id="9810734at2"/>
<dbReference type="InterPro" id="IPR057326">
    <property type="entry name" value="KR_dom"/>
</dbReference>
<evidence type="ECO:0000256" key="2">
    <source>
        <dbReference type="ARBA" id="ARBA00023002"/>
    </source>
</evidence>
<dbReference type="Proteomes" id="UP000029558">
    <property type="component" value="Chromosome"/>
</dbReference>
<sequence length="238" mass="25621">MNTKDPVILVTGASSGIGYHTAKNLAASTNCHIIAIARSAAALEALKADCQNTPGTIYPVTIDLLIENDLNKLQNFITEAFGKLDAIINNAGLLINKPFTELTDNDWRTTLETNLLAPVKLIRMFYQELCHSQLAHVVNISSMGGFQGSVKFPGLSAYSTAKGGLSILTESLQAEFGEKITVNCINLGAVDTPMLQQAFPDLKTTVSPNQISEFISTFTLHHHHICKGKTIPLAATTP</sequence>
<dbReference type="GO" id="GO:0016491">
    <property type="term" value="F:oxidoreductase activity"/>
    <property type="evidence" value="ECO:0007669"/>
    <property type="project" value="UniProtKB-KW"/>
</dbReference>